<keyword evidence="3" id="KW-0560">Oxidoreductase</keyword>
<dbReference type="InterPro" id="IPR001128">
    <property type="entry name" value="Cyt_P450"/>
</dbReference>
<dbReference type="Gramene" id="PHT84671">
    <property type="protein sequence ID" value="PHT84671"/>
    <property type="gene ID" value="T459_13114"/>
</dbReference>
<accession>A0A2G2ZRU9</accession>
<name>A0A2G2ZRU9_CAPAN</name>
<dbReference type="PANTHER" id="PTHR47947:SF48">
    <property type="match status" value="1"/>
</dbReference>
<dbReference type="Pfam" id="PF00067">
    <property type="entry name" value="p450"/>
    <property type="match status" value="1"/>
</dbReference>
<protein>
    <submittedName>
        <fullName evidence="6">Uncharacterized protein</fullName>
    </submittedName>
</protein>
<sequence>MFRHIREFEVKTSITTTYEKCEKEMKENAKETDYILENWLVEHKKKRSCPFLKVLGRKIFLVLMLIPLSNQHAWPSDEPNDMTESFGMTNLKATPLEKKTWETVKWILRYLRGTSVDCLCFGGTDPILKGYTDADVAGDLDNRKSTTGYLFAFSGGAISWQLKLQKCVALSTTEADILQLLKLARRWRTPPKVAGSWRVIGHLHLFSGSGLPHKIFGLMADKYGPIFTVKFGAHQVLVVNDWKIAQDCLTINDKALPSRPKAFLGYNYAIFGLGPYWREMKKLVVLELLSNHRVPMFRHIREFEVKTSITTTYERWSKEKMSSSSNFIKIEMKHWFENLIMTIIVRMLFGKEYDLDEGQRAGIAIRKFFKLLGTFVVADFIPSLRWLDIGGYEKEMKENAKETDCILENWLVEHKRKRSCGELKNEDEKDFMDIMLSFFEGARDEDLPGLDADTIIKSTCFVGVP</sequence>
<keyword evidence="5" id="KW-0503">Monooxygenase</keyword>
<dbReference type="EMBL" id="AYRZ02000004">
    <property type="protein sequence ID" value="PHT84671.1"/>
    <property type="molecule type" value="Genomic_DNA"/>
</dbReference>
<dbReference type="GO" id="GO:0005506">
    <property type="term" value="F:iron ion binding"/>
    <property type="evidence" value="ECO:0007669"/>
    <property type="project" value="InterPro"/>
</dbReference>
<dbReference type="PANTHER" id="PTHR47947">
    <property type="entry name" value="CYTOCHROME P450 82C3-RELATED"/>
    <property type="match status" value="1"/>
</dbReference>
<dbReference type="InterPro" id="IPR036396">
    <property type="entry name" value="Cyt_P450_sf"/>
</dbReference>
<dbReference type="Gene3D" id="1.10.630.10">
    <property type="entry name" value="Cytochrome P450"/>
    <property type="match status" value="1"/>
</dbReference>
<keyword evidence="7" id="KW-1185">Reference proteome</keyword>
<dbReference type="InterPro" id="IPR002401">
    <property type="entry name" value="Cyt_P450_E_grp-I"/>
</dbReference>
<evidence type="ECO:0000256" key="1">
    <source>
        <dbReference type="ARBA" id="ARBA00022617"/>
    </source>
</evidence>
<evidence type="ECO:0000256" key="3">
    <source>
        <dbReference type="ARBA" id="ARBA00023002"/>
    </source>
</evidence>
<reference evidence="6 7" key="2">
    <citation type="journal article" date="2017" name="Genome Biol.">
        <title>New reference genome sequences of hot pepper reveal the massive evolution of plant disease-resistance genes by retroduplication.</title>
        <authorList>
            <person name="Kim S."/>
            <person name="Park J."/>
            <person name="Yeom S.I."/>
            <person name="Kim Y.M."/>
            <person name="Seo E."/>
            <person name="Kim K.T."/>
            <person name="Kim M.S."/>
            <person name="Lee J.M."/>
            <person name="Cheong K."/>
            <person name="Shin H.S."/>
            <person name="Kim S.B."/>
            <person name="Han K."/>
            <person name="Lee J."/>
            <person name="Park M."/>
            <person name="Lee H.A."/>
            <person name="Lee H.Y."/>
            <person name="Lee Y."/>
            <person name="Oh S."/>
            <person name="Lee J.H."/>
            <person name="Choi E."/>
            <person name="Choi E."/>
            <person name="Lee S.E."/>
            <person name="Jeon J."/>
            <person name="Kim H."/>
            <person name="Choi G."/>
            <person name="Song H."/>
            <person name="Lee J."/>
            <person name="Lee S.C."/>
            <person name="Kwon J.K."/>
            <person name="Lee H.Y."/>
            <person name="Koo N."/>
            <person name="Hong Y."/>
            <person name="Kim R.W."/>
            <person name="Kang W.H."/>
            <person name="Huh J.H."/>
            <person name="Kang B.C."/>
            <person name="Yang T.J."/>
            <person name="Lee Y.H."/>
            <person name="Bennetzen J.L."/>
            <person name="Choi D."/>
        </authorList>
    </citation>
    <scope>NUCLEOTIDE SEQUENCE [LARGE SCALE GENOMIC DNA]</scope>
    <source>
        <strain evidence="7">cv. CM334</strain>
    </source>
</reference>
<reference evidence="6 7" key="1">
    <citation type="journal article" date="2014" name="Nat. Genet.">
        <title>Genome sequence of the hot pepper provides insights into the evolution of pungency in Capsicum species.</title>
        <authorList>
            <person name="Kim S."/>
            <person name="Park M."/>
            <person name="Yeom S.I."/>
            <person name="Kim Y.M."/>
            <person name="Lee J.M."/>
            <person name="Lee H.A."/>
            <person name="Seo E."/>
            <person name="Choi J."/>
            <person name="Cheong K."/>
            <person name="Kim K.T."/>
            <person name="Jung K."/>
            <person name="Lee G.W."/>
            <person name="Oh S.K."/>
            <person name="Bae C."/>
            <person name="Kim S.B."/>
            <person name="Lee H.Y."/>
            <person name="Kim S.Y."/>
            <person name="Kim M.S."/>
            <person name="Kang B.C."/>
            <person name="Jo Y.D."/>
            <person name="Yang H.B."/>
            <person name="Jeong H.J."/>
            <person name="Kang W.H."/>
            <person name="Kwon J.K."/>
            <person name="Shin C."/>
            <person name="Lim J.Y."/>
            <person name="Park J.H."/>
            <person name="Huh J.H."/>
            <person name="Kim J.S."/>
            <person name="Kim B.D."/>
            <person name="Cohen O."/>
            <person name="Paran I."/>
            <person name="Suh M.C."/>
            <person name="Lee S.B."/>
            <person name="Kim Y.K."/>
            <person name="Shin Y."/>
            <person name="Noh S.J."/>
            <person name="Park J."/>
            <person name="Seo Y.S."/>
            <person name="Kwon S.Y."/>
            <person name="Kim H.A."/>
            <person name="Park J.M."/>
            <person name="Kim H.J."/>
            <person name="Choi S.B."/>
            <person name="Bosland P.W."/>
            <person name="Reeves G."/>
            <person name="Jo S.H."/>
            <person name="Lee B.W."/>
            <person name="Cho H.T."/>
            <person name="Choi H.S."/>
            <person name="Lee M.S."/>
            <person name="Yu Y."/>
            <person name="Do Choi Y."/>
            <person name="Park B.S."/>
            <person name="van Deynze A."/>
            <person name="Ashrafi H."/>
            <person name="Hill T."/>
            <person name="Kim W.T."/>
            <person name="Pai H.S."/>
            <person name="Ahn H.K."/>
            <person name="Yeam I."/>
            <person name="Giovannoni J.J."/>
            <person name="Rose J.K."/>
            <person name="Sorensen I."/>
            <person name="Lee S.J."/>
            <person name="Kim R.W."/>
            <person name="Choi I.Y."/>
            <person name="Choi B.S."/>
            <person name="Lim J.S."/>
            <person name="Lee Y.H."/>
            <person name="Choi D."/>
        </authorList>
    </citation>
    <scope>NUCLEOTIDE SEQUENCE [LARGE SCALE GENOMIC DNA]</scope>
    <source>
        <strain evidence="7">cv. CM334</strain>
    </source>
</reference>
<evidence type="ECO:0000256" key="5">
    <source>
        <dbReference type="ARBA" id="ARBA00023033"/>
    </source>
</evidence>
<dbReference type="SUPFAM" id="SSF48264">
    <property type="entry name" value="Cytochrome P450"/>
    <property type="match status" value="1"/>
</dbReference>
<dbReference type="Proteomes" id="UP000222542">
    <property type="component" value="Unassembled WGS sequence"/>
</dbReference>
<dbReference type="AlphaFoldDB" id="A0A2G2ZRU9"/>
<comment type="caution">
    <text evidence="6">The sequence shown here is derived from an EMBL/GenBank/DDBJ whole genome shotgun (WGS) entry which is preliminary data.</text>
</comment>
<keyword evidence="2" id="KW-0479">Metal-binding</keyword>
<keyword evidence="1" id="KW-0349">Heme</keyword>
<proteinExistence type="predicted"/>
<evidence type="ECO:0000256" key="2">
    <source>
        <dbReference type="ARBA" id="ARBA00022723"/>
    </source>
</evidence>
<dbReference type="GO" id="GO:0016705">
    <property type="term" value="F:oxidoreductase activity, acting on paired donors, with incorporation or reduction of molecular oxygen"/>
    <property type="evidence" value="ECO:0007669"/>
    <property type="project" value="InterPro"/>
</dbReference>
<keyword evidence="4" id="KW-0408">Iron</keyword>
<gene>
    <name evidence="6" type="ORF">T459_13114</name>
</gene>
<dbReference type="GO" id="GO:0004497">
    <property type="term" value="F:monooxygenase activity"/>
    <property type="evidence" value="ECO:0007669"/>
    <property type="project" value="UniProtKB-KW"/>
</dbReference>
<evidence type="ECO:0000256" key="4">
    <source>
        <dbReference type="ARBA" id="ARBA00023004"/>
    </source>
</evidence>
<dbReference type="PRINTS" id="PR00463">
    <property type="entry name" value="EP450I"/>
</dbReference>
<dbReference type="GO" id="GO:0020037">
    <property type="term" value="F:heme binding"/>
    <property type="evidence" value="ECO:0007669"/>
    <property type="project" value="InterPro"/>
</dbReference>
<dbReference type="CDD" id="cd09272">
    <property type="entry name" value="RNase_HI_RT_Ty1"/>
    <property type="match status" value="1"/>
</dbReference>
<organism evidence="6 7">
    <name type="scientific">Capsicum annuum</name>
    <name type="common">Capsicum pepper</name>
    <dbReference type="NCBI Taxonomy" id="4072"/>
    <lineage>
        <taxon>Eukaryota</taxon>
        <taxon>Viridiplantae</taxon>
        <taxon>Streptophyta</taxon>
        <taxon>Embryophyta</taxon>
        <taxon>Tracheophyta</taxon>
        <taxon>Spermatophyta</taxon>
        <taxon>Magnoliopsida</taxon>
        <taxon>eudicotyledons</taxon>
        <taxon>Gunneridae</taxon>
        <taxon>Pentapetalae</taxon>
        <taxon>asterids</taxon>
        <taxon>lamiids</taxon>
        <taxon>Solanales</taxon>
        <taxon>Solanaceae</taxon>
        <taxon>Solanoideae</taxon>
        <taxon>Capsiceae</taxon>
        <taxon>Capsicum</taxon>
    </lineage>
</organism>
<evidence type="ECO:0000313" key="6">
    <source>
        <dbReference type="EMBL" id="PHT84671.1"/>
    </source>
</evidence>
<evidence type="ECO:0000313" key="7">
    <source>
        <dbReference type="Proteomes" id="UP000222542"/>
    </source>
</evidence>
<dbReference type="InterPro" id="IPR050651">
    <property type="entry name" value="Plant_Cytochrome_P450_Monoox"/>
</dbReference>